<dbReference type="EMBL" id="JBBKAM010000004">
    <property type="protein sequence ID" value="MEJ8645430.1"/>
    <property type="molecule type" value="Genomic_DNA"/>
</dbReference>
<comment type="caution">
    <text evidence="2">The sequence shown here is derived from an EMBL/GenBank/DDBJ whole genome shotgun (WGS) entry which is preliminary data.</text>
</comment>
<gene>
    <name evidence="2" type="ORF">WKI68_37845</name>
</gene>
<organism evidence="2 3">
    <name type="scientific">Streptomyces caledonius</name>
    <dbReference type="NCBI Taxonomy" id="3134107"/>
    <lineage>
        <taxon>Bacteria</taxon>
        <taxon>Bacillati</taxon>
        <taxon>Actinomycetota</taxon>
        <taxon>Actinomycetes</taxon>
        <taxon>Kitasatosporales</taxon>
        <taxon>Streptomycetaceae</taxon>
        <taxon>Streptomyces</taxon>
    </lineage>
</organism>
<evidence type="ECO:0000313" key="2">
    <source>
        <dbReference type="EMBL" id="MEJ8645430.1"/>
    </source>
</evidence>
<feature type="region of interest" description="Disordered" evidence="1">
    <location>
        <begin position="32"/>
        <end position="59"/>
    </location>
</feature>
<name>A0ABU8UC36_9ACTN</name>
<evidence type="ECO:0000313" key="3">
    <source>
        <dbReference type="Proteomes" id="UP001382904"/>
    </source>
</evidence>
<dbReference type="Proteomes" id="UP001382904">
    <property type="component" value="Unassembled WGS sequence"/>
</dbReference>
<evidence type="ECO:0000256" key="1">
    <source>
        <dbReference type="SAM" id="MobiDB-lite"/>
    </source>
</evidence>
<sequence length="135" mass="13798">MTDVGLDREHERVLGAAVEVRHSHRVLPAQHGGTQPVRAVDDPHGGAVHEQRRQRPVGVREGLGVALVHLDGAGESAASSAPTGTSTGTLTGTSTALSGVCDAFLAFGLPMKFTSLRALGASGAARFVGPGEEIT</sequence>
<keyword evidence="3" id="KW-1185">Reference proteome</keyword>
<feature type="compositionally biased region" description="Basic and acidic residues" evidence="1">
    <location>
        <begin position="39"/>
        <end position="53"/>
    </location>
</feature>
<reference evidence="2 3" key="1">
    <citation type="submission" date="2024-03" db="EMBL/GenBank/DDBJ databases">
        <title>Novel Streptomyces species of biotechnological and ecological value are a feature of Machair soil.</title>
        <authorList>
            <person name="Prole J.R."/>
            <person name="Goodfellow M."/>
            <person name="Allenby N."/>
            <person name="Ward A.C."/>
        </authorList>
    </citation>
    <scope>NUCLEOTIDE SEQUENCE [LARGE SCALE GENOMIC DNA]</scope>
    <source>
        <strain evidence="2 3">MS1.HAVA.3</strain>
    </source>
</reference>
<protein>
    <submittedName>
        <fullName evidence="2">Uncharacterized protein</fullName>
    </submittedName>
</protein>
<proteinExistence type="predicted"/>
<accession>A0ABU8UC36</accession>